<organism evidence="1 3">
    <name type="scientific">Acinetobacter genomosp. 15BJ</name>
    <dbReference type="NCBI Taxonomy" id="106651"/>
    <lineage>
        <taxon>Bacteria</taxon>
        <taxon>Pseudomonadati</taxon>
        <taxon>Pseudomonadota</taxon>
        <taxon>Gammaproteobacteria</taxon>
        <taxon>Moraxellales</taxon>
        <taxon>Moraxellaceae</taxon>
        <taxon>Acinetobacter</taxon>
    </lineage>
</organism>
<dbReference type="Proteomes" id="UP001168902">
    <property type="component" value="Unassembled WGS sequence"/>
</dbReference>
<evidence type="ECO:0000313" key="1">
    <source>
        <dbReference type="EMBL" id="EOR08419.1"/>
    </source>
</evidence>
<name>R9B1P0_9GAMM</name>
<reference evidence="1 3" key="1">
    <citation type="submission" date="2013-03" db="EMBL/GenBank/DDBJ databases">
        <title>The Genome Sequence of Acinetobacter sp. CIP 110321.</title>
        <authorList>
            <consortium name="The Broad Institute Genome Sequencing Platform"/>
            <consortium name="The Broad Institute Genome Sequencing Center for Infectious Disease"/>
            <person name="Cerqueira G."/>
            <person name="Feldgarden M."/>
            <person name="Courvalin P."/>
            <person name="Perichon B."/>
            <person name="Grillot-Courvalin C."/>
            <person name="Clermont D."/>
            <person name="Rocha E."/>
            <person name="Yoon E.-J."/>
            <person name="Nemec A."/>
            <person name="Walker B."/>
            <person name="Young S.K."/>
            <person name="Zeng Q."/>
            <person name="Gargeya S."/>
            <person name="Fitzgerald M."/>
            <person name="Haas B."/>
            <person name="Abouelleil A."/>
            <person name="Alvarado L."/>
            <person name="Arachchi H.M."/>
            <person name="Berlin A.M."/>
            <person name="Chapman S.B."/>
            <person name="Dewar J."/>
            <person name="Goldberg J."/>
            <person name="Griggs A."/>
            <person name="Gujja S."/>
            <person name="Hansen M."/>
            <person name="Howarth C."/>
            <person name="Imamovic A."/>
            <person name="Larimer J."/>
            <person name="McCowan C."/>
            <person name="Murphy C."/>
            <person name="Neiman D."/>
            <person name="Pearson M."/>
            <person name="Priest M."/>
            <person name="Roberts A."/>
            <person name="Saif S."/>
            <person name="Shea T."/>
            <person name="Sisk P."/>
            <person name="Sykes S."/>
            <person name="Wortman J."/>
            <person name="Nusbaum C."/>
            <person name="Birren B."/>
        </authorList>
    </citation>
    <scope>NUCLEOTIDE SEQUENCE [LARGE SCALE GENOMIC DNA]</scope>
    <source>
        <strain evidence="1 3">CIP 110321</strain>
    </source>
</reference>
<proteinExistence type="predicted"/>
<protein>
    <submittedName>
        <fullName evidence="1">Uncharacterized protein</fullName>
    </submittedName>
</protein>
<gene>
    <name evidence="1" type="ORF">F896_01717</name>
    <name evidence="2" type="ORF">Q3V53_07250</name>
</gene>
<dbReference type="AlphaFoldDB" id="R9B1P0"/>
<evidence type="ECO:0000313" key="2">
    <source>
        <dbReference type="EMBL" id="MDO3657000.1"/>
    </source>
</evidence>
<keyword evidence="4" id="KW-1185">Reference proteome</keyword>
<dbReference type="OrthoDB" id="6682440at2"/>
<evidence type="ECO:0000313" key="4">
    <source>
        <dbReference type="Proteomes" id="UP001168902"/>
    </source>
</evidence>
<comment type="caution">
    <text evidence="1">The sequence shown here is derived from an EMBL/GenBank/DDBJ whole genome shotgun (WGS) entry which is preliminary data.</text>
</comment>
<sequence length="212" mass="25382">MTYIPPHLFSIICRIAANQTYYFESDDWRLKLREALFEQSTMADLDIGFDTEILCTEDPKQNLCKYQLFKYTDSLIQSLNEIENLSTWRLFGIDCIDEYETRFLKMASLDMVHNFEKPEFFPQYKTKIIELVNMLITNKCGYELRSIDEKYIKLDQKQGLFYCPDDKSEVNWYDLIYMIISPEAKKIIPQPQHMLEEFDSQELNCQFKINFL</sequence>
<accession>R9B1P0</accession>
<dbReference type="EMBL" id="JAUMJH010000014">
    <property type="protein sequence ID" value="MDO3657000.1"/>
    <property type="molecule type" value="Genomic_DNA"/>
</dbReference>
<reference evidence="2 4" key="2">
    <citation type="submission" date="2023-07" db="EMBL/GenBank/DDBJ databases">
        <title>A novel proteolytic Acinetobacter species.</title>
        <authorList>
            <person name="Nemec A."/>
            <person name="Radolfova-Krizova L."/>
        </authorList>
    </citation>
    <scope>NUCLEOTIDE SEQUENCE [LARGE SCALE GENOMIC DNA]</scope>
    <source>
        <strain evidence="2 4">NIPH 1865</strain>
    </source>
</reference>
<dbReference type="RefSeq" id="WP_016163437.1">
    <property type="nucleotide sequence ID" value="NZ_JAKZGC010000003.1"/>
</dbReference>
<evidence type="ECO:0000313" key="3">
    <source>
        <dbReference type="Proteomes" id="UP000016203"/>
    </source>
</evidence>
<dbReference type="EMBL" id="AQFL01000011">
    <property type="protein sequence ID" value="EOR08419.1"/>
    <property type="molecule type" value="Genomic_DNA"/>
</dbReference>
<dbReference type="PATRIC" id="fig|1217699.3.peg.1656"/>
<dbReference type="Proteomes" id="UP000016203">
    <property type="component" value="Unassembled WGS sequence"/>
</dbReference>
<dbReference type="HOGENOM" id="CLU_1418791_0_0_6"/>